<dbReference type="STRING" id="649639.Bcell_4270"/>
<dbReference type="RefSeq" id="WP_013490823.1">
    <property type="nucleotide sequence ID" value="NC_014829.1"/>
</dbReference>
<gene>
    <name evidence="1" type="ordered locus">Bcell_4270</name>
</gene>
<reference evidence="1" key="1">
    <citation type="submission" date="2010-12" db="EMBL/GenBank/DDBJ databases">
        <title>Complete sequence of Bacillus cellulosilyticus DSM 2522.</title>
        <authorList>
            <consortium name="US DOE Joint Genome Institute"/>
            <person name="Lucas S."/>
            <person name="Copeland A."/>
            <person name="Lapidus A."/>
            <person name="Cheng J.-F."/>
            <person name="Bruce D."/>
            <person name="Goodwin L."/>
            <person name="Pitluck S."/>
            <person name="Chertkov O."/>
            <person name="Detter J.C."/>
            <person name="Han C."/>
            <person name="Tapia R."/>
            <person name="Land M."/>
            <person name="Hauser L."/>
            <person name="Jeffries C."/>
            <person name="Kyrpides N."/>
            <person name="Ivanova N."/>
            <person name="Mikhailova N."/>
            <person name="Brumm P."/>
            <person name="Mead D."/>
            <person name="Woyke T."/>
        </authorList>
    </citation>
    <scope>NUCLEOTIDE SEQUENCE [LARGE SCALE GENOMIC DNA]</scope>
    <source>
        <strain evidence="1">DSM 2522</strain>
    </source>
</reference>
<organism evidence="1 2">
    <name type="scientific">Evansella cellulosilytica (strain ATCC 21833 / DSM 2522 / FERM P-1141 / JCM 9156 / N-4)</name>
    <name type="common">Bacillus cellulosilyticus</name>
    <dbReference type="NCBI Taxonomy" id="649639"/>
    <lineage>
        <taxon>Bacteria</taxon>
        <taxon>Bacillati</taxon>
        <taxon>Bacillota</taxon>
        <taxon>Bacilli</taxon>
        <taxon>Bacillales</taxon>
        <taxon>Bacillaceae</taxon>
        <taxon>Evansella</taxon>
    </lineage>
</organism>
<name>E6TZ54_EVAC2</name>
<dbReference type="EMBL" id="CP002394">
    <property type="protein sequence ID" value="ADU32497.1"/>
    <property type="molecule type" value="Genomic_DNA"/>
</dbReference>
<dbReference type="HOGENOM" id="CLU_1583228_0_0_9"/>
<evidence type="ECO:0000313" key="1">
    <source>
        <dbReference type="EMBL" id="ADU32497.1"/>
    </source>
</evidence>
<evidence type="ECO:0000313" key="2">
    <source>
        <dbReference type="Proteomes" id="UP000001401"/>
    </source>
</evidence>
<proteinExistence type="predicted"/>
<accession>E6TZ54</accession>
<protein>
    <submittedName>
        <fullName evidence="1">Uncharacterized protein</fullName>
    </submittedName>
</protein>
<dbReference type="Proteomes" id="UP000001401">
    <property type="component" value="Chromosome"/>
</dbReference>
<dbReference type="KEGG" id="bco:Bcell_4270"/>
<sequence length="168" mass="19810">MNEYRKMINEFPTKANMVLNLLSIPNKYTYQSLSLLEKRMLELYPMVQADIYLQTYVALFLGEVLVRNFKKAKWVTEECETHWDVHITLSNSQGEKITLYPFRRVQRFFENPEYGLTVCYQTFQDISKNKINTVGLPKGEWVKFGGYQLRANNPDNLSNDLISIIHKE</sequence>
<keyword evidence="2" id="KW-1185">Reference proteome</keyword>
<dbReference type="AlphaFoldDB" id="E6TZ54"/>